<dbReference type="PATRIC" id="fig|1440763.5.peg.3420"/>
<dbReference type="InterPro" id="IPR050925">
    <property type="entry name" value="Rhomboid_protease_S54"/>
</dbReference>
<evidence type="ECO:0000313" key="8">
    <source>
        <dbReference type="EMBL" id="APG04615.1"/>
    </source>
</evidence>
<dbReference type="Gene3D" id="1.20.1540.10">
    <property type="entry name" value="Rhomboid-like"/>
    <property type="match status" value="1"/>
</dbReference>
<dbReference type="STRING" id="1440763.BJI69_12380"/>
<dbReference type="Pfam" id="PF01694">
    <property type="entry name" value="Rhomboid"/>
    <property type="match status" value="1"/>
</dbReference>
<dbReference type="KEGG" id="lrz:BJI69_12380"/>
<keyword evidence="4" id="KW-0378">Hydrolase</keyword>
<keyword evidence="5" id="KW-1133">Transmembrane helix</keyword>
<gene>
    <name evidence="8" type="ORF">BJI69_12380</name>
</gene>
<dbReference type="AlphaFoldDB" id="A0A0G9H819"/>
<dbReference type="SMART" id="SM01160">
    <property type="entry name" value="DUF1751"/>
    <property type="match status" value="1"/>
</dbReference>
<dbReference type="EMBL" id="CP017480">
    <property type="protein sequence ID" value="APG04615.1"/>
    <property type="molecule type" value="Genomic_DNA"/>
</dbReference>
<protein>
    <submittedName>
        <fullName evidence="8">Rhomboid family intramembrane serine protease</fullName>
    </submittedName>
</protein>
<dbReference type="InterPro" id="IPR035952">
    <property type="entry name" value="Rhomboid-like_sf"/>
</dbReference>
<evidence type="ECO:0000256" key="1">
    <source>
        <dbReference type="ARBA" id="ARBA00004141"/>
    </source>
</evidence>
<dbReference type="SUPFAM" id="SSF144091">
    <property type="entry name" value="Rhomboid-like"/>
    <property type="match status" value="1"/>
</dbReference>
<comment type="subcellular location">
    <subcellularLocation>
        <location evidence="1">Membrane</location>
        <topology evidence="1">Multi-pass membrane protein</topology>
    </subcellularLocation>
</comment>
<dbReference type="GO" id="GO:0004252">
    <property type="term" value="F:serine-type endopeptidase activity"/>
    <property type="evidence" value="ECO:0007669"/>
    <property type="project" value="InterPro"/>
</dbReference>
<accession>A0A0G9H819</accession>
<dbReference type="Proteomes" id="UP000182987">
    <property type="component" value="Chromosome"/>
</dbReference>
<sequence>MPTKLPPVTRYLLIANVLAFILQLLLQDETTYALTKWFALWPVGHDVAMEMANGDIAGIGFRPWQLVTYGFLHGSIPHIVLNMYALYMFGSLIERVMGQRRFIIYYFTCLVVAAFAQLAIVYFFEPDRVFPTVGASGAIFGLLGAFAMLFPREKLMMIPIPVGIPAWLFVTLYGLAELVFGVTGTLAGVAHFAHLGGLFAGLILLWAWGVRPPPRRDY</sequence>
<evidence type="ECO:0000256" key="5">
    <source>
        <dbReference type="ARBA" id="ARBA00022989"/>
    </source>
</evidence>
<name>A0A0G9H819_9GAMM</name>
<evidence type="ECO:0000256" key="6">
    <source>
        <dbReference type="ARBA" id="ARBA00023136"/>
    </source>
</evidence>
<evidence type="ECO:0000313" key="9">
    <source>
        <dbReference type="Proteomes" id="UP000182987"/>
    </source>
</evidence>
<keyword evidence="6" id="KW-0472">Membrane</keyword>
<dbReference type="GO" id="GO:0016020">
    <property type="term" value="C:membrane"/>
    <property type="evidence" value="ECO:0007669"/>
    <property type="project" value="UniProtKB-SubCell"/>
</dbReference>
<evidence type="ECO:0000259" key="7">
    <source>
        <dbReference type="Pfam" id="PF01694"/>
    </source>
</evidence>
<proteinExistence type="inferred from homology"/>
<keyword evidence="9" id="KW-1185">Reference proteome</keyword>
<organism evidence="8 9">
    <name type="scientific">Luteibacter rhizovicinus DSM 16549</name>
    <dbReference type="NCBI Taxonomy" id="1440763"/>
    <lineage>
        <taxon>Bacteria</taxon>
        <taxon>Pseudomonadati</taxon>
        <taxon>Pseudomonadota</taxon>
        <taxon>Gammaproteobacteria</taxon>
        <taxon>Lysobacterales</taxon>
        <taxon>Rhodanobacteraceae</taxon>
        <taxon>Luteibacter</taxon>
    </lineage>
</organism>
<feature type="domain" description="Peptidase S54 rhomboid" evidence="7">
    <location>
        <begin position="63"/>
        <end position="207"/>
    </location>
</feature>
<dbReference type="PANTHER" id="PTHR43731:SF14">
    <property type="entry name" value="PRESENILIN-ASSOCIATED RHOMBOID-LIKE PROTEIN, MITOCHONDRIAL"/>
    <property type="match status" value="1"/>
</dbReference>
<keyword evidence="8" id="KW-0645">Protease</keyword>
<dbReference type="GO" id="GO:0006508">
    <property type="term" value="P:proteolysis"/>
    <property type="evidence" value="ECO:0007669"/>
    <property type="project" value="UniProtKB-KW"/>
</dbReference>
<evidence type="ECO:0000256" key="3">
    <source>
        <dbReference type="ARBA" id="ARBA00022692"/>
    </source>
</evidence>
<dbReference type="RefSeq" id="WP_046968875.1">
    <property type="nucleotide sequence ID" value="NZ_CP017480.1"/>
</dbReference>
<keyword evidence="3" id="KW-0812">Transmembrane</keyword>
<dbReference type="PANTHER" id="PTHR43731">
    <property type="entry name" value="RHOMBOID PROTEASE"/>
    <property type="match status" value="1"/>
</dbReference>
<comment type="similarity">
    <text evidence="2">Belongs to the peptidase S54 family.</text>
</comment>
<evidence type="ECO:0000256" key="2">
    <source>
        <dbReference type="ARBA" id="ARBA00009045"/>
    </source>
</evidence>
<dbReference type="InterPro" id="IPR022764">
    <property type="entry name" value="Peptidase_S54_rhomboid_dom"/>
</dbReference>
<dbReference type="OrthoDB" id="9814037at2"/>
<evidence type="ECO:0000256" key="4">
    <source>
        <dbReference type="ARBA" id="ARBA00022801"/>
    </source>
</evidence>
<reference evidence="9" key="1">
    <citation type="submission" date="2016-09" db="EMBL/GenBank/DDBJ databases">
        <authorList>
            <person name="Lysoe E."/>
        </authorList>
    </citation>
    <scope>NUCLEOTIDE SEQUENCE [LARGE SCALE GENOMIC DNA]</scope>
    <source>
        <strain evidence="9">LJ96T</strain>
    </source>
</reference>